<keyword evidence="1" id="KW-0472">Membrane</keyword>
<gene>
    <name evidence="2" type="ORF">GCM10009107_27380</name>
</gene>
<evidence type="ECO:0000256" key="1">
    <source>
        <dbReference type="SAM" id="Phobius"/>
    </source>
</evidence>
<name>A0ABN1K2F5_9BURK</name>
<comment type="caution">
    <text evidence="2">The sequence shown here is derived from an EMBL/GenBank/DDBJ whole genome shotgun (WGS) entry which is preliminary data.</text>
</comment>
<proteinExistence type="predicted"/>
<dbReference type="EMBL" id="BAAAEW010000016">
    <property type="protein sequence ID" value="GAA0752967.1"/>
    <property type="molecule type" value="Genomic_DNA"/>
</dbReference>
<accession>A0ABN1K2F5</accession>
<keyword evidence="1" id="KW-1133">Transmembrane helix</keyword>
<protein>
    <submittedName>
        <fullName evidence="2">Uncharacterized protein</fullName>
    </submittedName>
</protein>
<sequence>MRATARTWIYSVGPLVIVLAALASYAYRSAAHDRDVEAEAKAEEWQSYERARTLETTGSVQGAYRLYDDLCQDGSFVHNNLPRREQPCIKATELADEISVSYEATMAALERYRAIHGVYPDDLSPVKDDIPLSATRAFAGMKLHTISDGGIGVETGMYSAETFRLEK</sequence>
<evidence type="ECO:0000313" key="3">
    <source>
        <dbReference type="Proteomes" id="UP001500279"/>
    </source>
</evidence>
<keyword evidence="3" id="KW-1185">Reference proteome</keyword>
<keyword evidence="1" id="KW-0812">Transmembrane</keyword>
<organism evidence="2 3">
    <name type="scientific">Ideonella azotifigens</name>
    <dbReference type="NCBI Taxonomy" id="513160"/>
    <lineage>
        <taxon>Bacteria</taxon>
        <taxon>Pseudomonadati</taxon>
        <taxon>Pseudomonadota</taxon>
        <taxon>Betaproteobacteria</taxon>
        <taxon>Burkholderiales</taxon>
        <taxon>Sphaerotilaceae</taxon>
        <taxon>Ideonella</taxon>
    </lineage>
</organism>
<dbReference type="Proteomes" id="UP001500279">
    <property type="component" value="Unassembled WGS sequence"/>
</dbReference>
<feature type="transmembrane region" description="Helical" evidence="1">
    <location>
        <begin position="7"/>
        <end position="27"/>
    </location>
</feature>
<reference evidence="2 3" key="1">
    <citation type="journal article" date="2019" name="Int. J. Syst. Evol. Microbiol.">
        <title>The Global Catalogue of Microorganisms (GCM) 10K type strain sequencing project: providing services to taxonomists for standard genome sequencing and annotation.</title>
        <authorList>
            <consortium name="The Broad Institute Genomics Platform"/>
            <consortium name="The Broad Institute Genome Sequencing Center for Infectious Disease"/>
            <person name="Wu L."/>
            <person name="Ma J."/>
        </authorList>
    </citation>
    <scope>NUCLEOTIDE SEQUENCE [LARGE SCALE GENOMIC DNA]</scope>
    <source>
        <strain evidence="2 3">JCM 15503</strain>
    </source>
</reference>
<evidence type="ECO:0000313" key="2">
    <source>
        <dbReference type="EMBL" id="GAA0752967.1"/>
    </source>
</evidence>
<dbReference type="RefSeq" id="WP_343996146.1">
    <property type="nucleotide sequence ID" value="NZ_BAAAEW010000016.1"/>
</dbReference>